<comment type="caution">
    <text evidence="2">The sequence shown here is derived from an EMBL/GenBank/DDBJ whole genome shotgun (WGS) entry which is preliminary data.</text>
</comment>
<dbReference type="InterPro" id="IPR010297">
    <property type="entry name" value="DUF900_hydrolase"/>
</dbReference>
<dbReference type="SUPFAM" id="SSF53474">
    <property type="entry name" value="alpha/beta-Hydrolases"/>
    <property type="match status" value="1"/>
</dbReference>
<keyword evidence="1" id="KW-0732">Signal</keyword>
<dbReference type="Gene3D" id="3.40.50.1820">
    <property type="entry name" value="alpha/beta hydrolase"/>
    <property type="match status" value="1"/>
</dbReference>
<reference evidence="2 3" key="1">
    <citation type="journal article" date="2015" name="Stand. Genomic Sci.">
        <title>Genomic Encyclopedia of Bacterial and Archaeal Type Strains, Phase III: the genomes of soil and plant-associated and newly described type strains.</title>
        <authorList>
            <person name="Whitman W.B."/>
            <person name="Woyke T."/>
            <person name="Klenk H.P."/>
            <person name="Zhou Y."/>
            <person name="Lilburn T.G."/>
            <person name="Beck B.J."/>
            <person name="De Vos P."/>
            <person name="Vandamme P."/>
            <person name="Eisen J.A."/>
            <person name="Garrity G."/>
            <person name="Hugenholtz P."/>
            <person name="Kyrpides N.C."/>
        </authorList>
    </citation>
    <scope>NUCLEOTIDE SEQUENCE [LARGE SCALE GENOMIC DNA]</scope>
    <source>
        <strain evidence="2 3">CGMCC 1.2546</strain>
    </source>
</reference>
<protein>
    <submittedName>
        <fullName evidence="2">Esterase/lipase superfamily enzyme</fullName>
    </submittedName>
</protein>
<gene>
    <name evidence="2" type="ORF">IQ26_05218</name>
</gene>
<organism evidence="2 3">
    <name type="scientific">Mesorhizobium tianshanense</name>
    <dbReference type="NCBI Taxonomy" id="39844"/>
    <lineage>
        <taxon>Bacteria</taxon>
        <taxon>Pseudomonadati</taxon>
        <taxon>Pseudomonadota</taxon>
        <taxon>Alphaproteobacteria</taxon>
        <taxon>Hyphomicrobiales</taxon>
        <taxon>Phyllobacteriaceae</taxon>
        <taxon>Mesorhizobium</taxon>
    </lineage>
</organism>
<sequence>MEFRLLSCLLVAIALNGCALRPAASVLTPVVTDASDIERVELFAATSRNLTGETNEFGNASDRSIALNYQSYKMSIPPRHKVGAIEWPTGVTDPERHFAVLARNDLTEDEFAKRVAAASRDGEVAIFIHGYNTLYQEAIFRFTQLVHDTGFAGAAIVFSWPSEGKILGYGRDRESSMFSRDHLERLIPSVAQIPSVKKIHLVAHSMGGWLTAEVLRQAKFKNDLEFNGKLGEVVLASPDIDIDVFRTQIIAIGKRSPPITVLISRDDKALAISKLIAGNVDRVGAFVVDDPRIIPILEQAGLRVFDMSLLQSGDPLQHTKFAASSELLQSFSKDLHSGMAREKSRRGGAGLLIVDSTGMPHGPRER</sequence>
<name>A0A562N8B6_9HYPH</name>
<dbReference type="AlphaFoldDB" id="A0A562N8B6"/>
<dbReference type="InterPro" id="IPR029058">
    <property type="entry name" value="AB_hydrolase_fold"/>
</dbReference>
<evidence type="ECO:0000313" key="3">
    <source>
        <dbReference type="Proteomes" id="UP000317122"/>
    </source>
</evidence>
<dbReference type="PIRSF" id="PIRSF033909">
    <property type="entry name" value="UCP033909"/>
    <property type="match status" value="1"/>
</dbReference>
<dbReference type="RefSeq" id="WP_145721254.1">
    <property type="nucleotide sequence ID" value="NZ_BSPF01000049.1"/>
</dbReference>
<feature type="signal peptide" evidence="1">
    <location>
        <begin position="1"/>
        <end position="23"/>
    </location>
</feature>
<feature type="chain" id="PRO_5021856310" evidence="1">
    <location>
        <begin position="24"/>
        <end position="366"/>
    </location>
</feature>
<evidence type="ECO:0000256" key="1">
    <source>
        <dbReference type="SAM" id="SignalP"/>
    </source>
</evidence>
<evidence type="ECO:0000313" key="2">
    <source>
        <dbReference type="EMBL" id="TWI28340.1"/>
    </source>
</evidence>
<dbReference type="OrthoDB" id="9797755at2"/>
<dbReference type="PANTHER" id="PTHR36513:SF1">
    <property type="entry name" value="TRANSMEMBRANE PROTEIN"/>
    <property type="match status" value="1"/>
</dbReference>
<dbReference type="InterPro" id="IPR014586">
    <property type="entry name" value="UCP033909"/>
</dbReference>
<proteinExistence type="predicted"/>
<keyword evidence="3" id="KW-1185">Reference proteome</keyword>
<dbReference type="PANTHER" id="PTHR36513">
    <property type="entry name" value="ABC TRANSMEMBRANE TYPE-1 DOMAIN-CONTAINING PROTEIN"/>
    <property type="match status" value="1"/>
</dbReference>
<accession>A0A562N8B6</accession>
<dbReference type="Proteomes" id="UP000317122">
    <property type="component" value="Unassembled WGS sequence"/>
</dbReference>
<dbReference type="Pfam" id="PF05990">
    <property type="entry name" value="DUF900"/>
    <property type="match status" value="1"/>
</dbReference>
<dbReference type="EMBL" id="VLKT01000038">
    <property type="protein sequence ID" value="TWI28340.1"/>
    <property type="molecule type" value="Genomic_DNA"/>
</dbReference>